<dbReference type="Proteomes" id="UP000604046">
    <property type="component" value="Unassembled WGS sequence"/>
</dbReference>
<feature type="compositionally biased region" description="Low complexity" evidence="1">
    <location>
        <begin position="1400"/>
        <end position="1415"/>
    </location>
</feature>
<proteinExistence type="predicted"/>
<feature type="compositionally biased region" description="Low complexity" evidence="1">
    <location>
        <begin position="919"/>
        <end position="934"/>
    </location>
</feature>
<feature type="compositionally biased region" description="Pro residues" evidence="1">
    <location>
        <begin position="1284"/>
        <end position="1295"/>
    </location>
</feature>
<dbReference type="Pfam" id="PF07727">
    <property type="entry name" value="RVT_2"/>
    <property type="match status" value="1"/>
</dbReference>
<name>A0A812RNE3_9DINO</name>
<feature type="region of interest" description="Disordered" evidence="1">
    <location>
        <begin position="1"/>
        <end position="23"/>
    </location>
</feature>
<feature type="compositionally biased region" description="Basic residues" evidence="1">
    <location>
        <begin position="410"/>
        <end position="428"/>
    </location>
</feature>
<reference evidence="3" key="1">
    <citation type="submission" date="2021-02" db="EMBL/GenBank/DDBJ databases">
        <authorList>
            <person name="Dougan E. K."/>
            <person name="Rhodes N."/>
            <person name="Thang M."/>
            <person name="Chan C."/>
        </authorList>
    </citation>
    <scope>NUCLEOTIDE SEQUENCE</scope>
</reference>
<evidence type="ECO:0000256" key="1">
    <source>
        <dbReference type="SAM" id="MobiDB-lite"/>
    </source>
</evidence>
<feature type="region of interest" description="Disordered" evidence="1">
    <location>
        <begin position="339"/>
        <end position="370"/>
    </location>
</feature>
<feature type="region of interest" description="Disordered" evidence="1">
    <location>
        <begin position="915"/>
        <end position="936"/>
    </location>
</feature>
<feature type="domain" description="Reverse transcriptase Ty1/copia-type" evidence="2">
    <location>
        <begin position="1514"/>
        <end position="1668"/>
    </location>
</feature>
<dbReference type="EMBL" id="CAJNDS010002362">
    <property type="protein sequence ID" value="CAE7449626.1"/>
    <property type="molecule type" value="Genomic_DNA"/>
</dbReference>
<sequence length="2253" mass="253603">MASHSYDQFDDYEEPDGEALAAGNRSLEELQRLSAFQQVTTKVPPSYDGRSSWFAFEDAVDDWCDITELEPEKRGPALRNRLEGEAAIYKRLLDREALKNKEDGVRYFKRFLRPYFVKGAANVFLYRFQQFMNMHRGSGDMLRWMTRFQLSYQRMNESWMDTFVPLVSENDPVVRAYVLRLPQEEQQAITPEEALRRVNEQGRETHGRALPITANLIALLFVTLSDLTQDQRQVLTSLMAHKNRALTDYRVDELRTVYLEVFCTTKTTVDNPLLAPTSAPGRKSFIVIDEGTLDESQGYWCEDEDDGAEGFLDAFEDCFWVYDDESYTWFQRKFQGRKLRRGKGKGKGRKGKGKGHGGRRFFKRKKGKAHAAEDVSASDWAWNEEWHDWSYEAWTATDWQEGADDSYAAKGRKGKGKGKGKFFKGKDKKGKDGKGDHANATSEAQRTAALAGPGTPAIANAFWVQHHSFVSEAVYKQDSNEEDVPKSFLTHALSPTSMVLDIGCTRAMTSRQAAKEFMGFVDHHPDCGLWYELRPTNSHFSFANSEMAQCKEKIVIFMYDLSYTIQSTEFDIVDQGTVPFLMSLPQMRNLRFKISLEPDEALLSSSVLGMKNLPLKVARSSHLMLDLIDVAWHMWGVRFDAHKKVSFFMTNEHHFEYGYKLVTKECSPPGEESSEALVVEDEWHLDEGNHRLIRVHRKERVQSFAPSKGNTPIPLEYLDTIRETTINYKDGMKETQNDEWKDKPPVKFPKPWLGRTVFKILPGGIENRTSVKVSTRGKGELFGDEDEDPFPELKGKGVETTKWDDQYSPSEAPVEQPEPSPESKEDNAPEERFDPEPRRIALPLPGQEVARSSPAFRRMIEKLRSDVELYKLHVKHYHMSSAQFRRRTSMLGLPEEIYEKYDRQDQSGVATHCYASTSRGKTGPGPSKRPGSPSHALRWSYVKGDKVLVWMKDESKIKSEGVWVRGKVMGQEGAMVIVHVHQAILRVNQSKIRRDHDPWHDVHIPLDMDKVPGGSPPGEEPGGLFCEYEPQCCAEHEICYHTHGGRFCDVLEIAPGPTGITACMARHGNRIGEPVHVESWQPKAIQQSIASAWKTLLHASPTLVVINPTIPDSLVRNKKAIKTYWHFCAEVVRWQDQNQGEVAVVGLTDQGFFTSQAARSLHWRIGMSSICFGQDEGATLMTNLGLRAIEGLAPGTELEVNTSTTQEKERSRRVPGLYRSVPGYQDYHDTPVPGDMSWDEGEEEIQGGPSGPGPDGPPDGAAIPIDVDGDDGGNPPGQGAFPPGGGPPGPGPGFGPSPEDFEDGGTPMEVHMEPPPPGPPPEPAHPIPASAAPKLRFPVYPNKIPEAAVPLPGQPLPEKKGDPQVSAPFPDEDETDPTASSSQPSGPPGLPVAEGEFPIQQTPVAPPATDAPVPDSDSDDSQATRDYGESSLASLVEGEEDVLLVLPHDLSPPQWAVFDGDAFASWLTKQDKIKAGTITQDMQRKYAKEIRAAKLDEFKSYLDNDALRFVDRRKLAKDVNFLTGRWVLTVKVDKNGFFSKFKARWVCRGFQDKNAWDQQTDSPTATRYGFRLVCQCAANNFWDLFHLDLKTAFLQGEHYNLQHRSVIVQLPPDIGLPPWMVGLCLRPVYGLNDAPRRWWNRLDKFLRTIGLQPTRADRCTYVGYEGVEKQKSAAKIAEEVSLFQEGCSPLGEEPPIGDLPGIITESPLAALLSACEEPPSSPDTAVERSYLAYPDIAQAFKTKHLVEYDWRPVTDKTLLDFLGGVAHKKRGWFPFENGQALVSHRAKALRGPEPTYKIKDYPYRVSIILRQGTWWVIEKAQDLRNKNEPSYLEEEAEVLVTLFLPERAAYKTTEQLPQLTPELVDQLLEHFVDPVHGSPSKHRKSVGVLSLHVDDLIIAGTPSFLKWFLARVKEHFTIGHEDKNDLMFTGQRVRWVVDDKGSKKYISIDQKLSVSELEEIVIPKHLKDTDVCDKQLHTSYRSLLGSINWLQSRTQFQACYSFSRLASASAAPTVGHCKELNKLCRQIRSEEVELRIWPVQGTPRILGIPDAAFRNNSDKSSQRAMTVFIADQRVKNRRDTRGSLIFFESTKIKRTTLSTTVAELYALMKCFGTCQMLRGLWKDISGLDAEIHMRTDANNLVTTASTTHAPEQQETIHMIQMLRKEACSGAIADLSHVRTEHCLADCLTKRSAKSTNLVQSVQKGWLKEIDAHPPFRSLLEHKAFLSAWLRKELSGFQFCSKVCFMISSCEKKD</sequence>
<dbReference type="OrthoDB" id="448413at2759"/>
<feature type="region of interest" description="Disordered" evidence="1">
    <location>
        <begin position="1346"/>
        <end position="1431"/>
    </location>
</feature>
<evidence type="ECO:0000259" key="2">
    <source>
        <dbReference type="Pfam" id="PF07727"/>
    </source>
</evidence>
<feature type="compositionally biased region" description="Basic and acidic residues" evidence="1">
    <location>
        <begin position="791"/>
        <end position="805"/>
    </location>
</feature>
<comment type="caution">
    <text evidence="3">The sequence shown here is derived from an EMBL/GenBank/DDBJ whole genome shotgun (WGS) entry which is preliminary data.</text>
</comment>
<keyword evidence="4" id="KW-1185">Reference proteome</keyword>
<gene>
    <name evidence="3" type="primary">RE1</name>
    <name evidence="3" type="ORF">SNAT2548_LOCUS24570</name>
</gene>
<dbReference type="InterPro" id="IPR013103">
    <property type="entry name" value="RVT_2"/>
</dbReference>
<accession>A0A812RNE3</accession>
<feature type="region of interest" description="Disordered" evidence="1">
    <location>
        <begin position="407"/>
        <end position="451"/>
    </location>
</feature>
<organism evidence="3 4">
    <name type="scientific">Symbiodinium natans</name>
    <dbReference type="NCBI Taxonomy" id="878477"/>
    <lineage>
        <taxon>Eukaryota</taxon>
        <taxon>Sar</taxon>
        <taxon>Alveolata</taxon>
        <taxon>Dinophyceae</taxon>
        <taxon>Suessiales</taxon>
        <taxon>Symbiodiniaceae</taxon>
        <taxon>Symbiodinium</taxon>
    </lineage>
</organism>
<feature type="compositionally biased region" description="Acidic residues" evidence="1">
    <location>
        <begin position="8"/>
        <end position="17"/>
    </location>
</feature>
<evidence type="ECO:0000313" key="3">
    <source>
        <dbReference type="EMBL" id="CAE7449626.1"/>
    </source>
</evidence>
<evidence type="ECO:0000313" key="4">
    <source>
        <dbReference type="Proteomes" id="UP000604046"/>
    </source>
</evidence>
<feature type="compositionally biased region" description="Basic residues" evidence="1">
    <location>
        <begin position="339"/>
        <end position="369"/>
    </location>
</feature>
<feature type="compositionally biased region" description="Basic and acidic residues" evidence="1">
    <location>
        <begin position="821"/>
        <end position="839"/>
    </location>
</feature>
<protein>
    <submittedName>
        <fullName evidence="3">RE1 protein</fullName>
    </submittedName>
</protein>
<feature type="region of interest" description="Disordered" evidence="1">
    <location>
        <begin position="1197"/>
        <end position="1330"/>
    </location>
</feature>
<feature type="region of interest" description="Disordered" evidence="1">
    <location>
        <begin position="776"/>
        <end position="847"/>
    </location>
</feature>
<feature type="compositionally biased region" description="Pro residues" evidence="1">
    <location>
        <begin position="1313"/>
        <end position="1326"/>
    </location>
</feature>